<dbReference type="PANTHER" id="PTHR36435:SF1">
    <property type="entry name" value="CAAX AMINO TERMINAL PROTEASE FAMILY PROTEIN"/>
    <property type="match status" value="1"/>
</dbReference>
<protein>
    <submittedName>
        <fullName evidence="4">CPBP family intramembrane metalloprotease</fullName>
    </submittedName>
</protein>
<dbReference type="PANTHER" id="PTHR36435">
    <property type="entry name" value="SLR1288 PROTEIN"/>
    <property type="match status" value="1"/>
</dbReference>
<comment type="caution">
    <text evidence="4">The sequence shown here is derived from an EMBL/GenBank/DDBJ whole genome shotgun (WGS) entry which is preliminary data.</text>
</comment>
<reference evidence="4 5" key="1">
    <citation type="submission" date="2020-07" db="EMBL/GenBank/DDBJ databases">
        <title>Facklamia lactis sp. nov., isolated from raw milk.</title>
        <authorList>
            <person name="Doll E.V."/>
            <person name="Huptas C."/>
            <person name="Staib L."/>
            <person name="Wenning M."/>
            <person name="Scherer S."/>
        </authorList>
    </citation>
    <scope>NUCLEOTIDE SEQUENCE [LARGE SCALE GENOMIC DNA]</scope>
    <source>
        <strain evidence="4 5">DSM 111018</strain>
    </source>
</reference>
<proteinExistence type="inferred from homology"/>
<feature type="transmembrane region" description="Helical" evidence="2">
    <location>
        <begin position="160"/>
        <end position="192"/>
    </location>
</feature>
<feature type="transmembrane region" description="Helical" evidence="2">
    <location>
        <begin position="119"/>
        <end position="139"/>
    </location>
</feature>
<evidence type="ECO:0000259" key="3">
    <source>
        <dbReference type="Pfam" id="PF02517"/>
    </source>
</evidence>
<keyword evidence="2" id="KW-0812">Transmembrane</keyword>
<dbReference type="InterPro" id="IPR003675">
    <property type="entry name" value="Rce1/LyrA-like_dom"/>
</dbReference>
<evidence type="ECO:0000313" key="5">
    <source>
        <dbReference type="Proteomes" id="UP000721415"/>
    </source>
</evidence>
<organism evidence="4 5">
    <name type="scientific">Facklamia lactis</name>
    <dbReference type="NCBI Taxonomy" id="2749967"/>
    <lineage>
        <taxon>Bacteria</taxon>
        <taxon>Bacillati</taxon>
        <taxon>Bacillota</taxon>
        <taxon>Bacilli</taxon>
        <taxon>Lactobacillales</taxon>
        <taxon>Aerococcaceae</taxon>
        <taxon>Facklamia</taxon>
    </lineage>
</organism>
<keyword evidence="2" id="KW-0472">Membrane</keyword>
<evidence type="ECO:0000256" key="1">
    <source>
        <dbReference type="ARBA" id="ARBA00009067"/>
    </source>
</evidence>
<keyword evidence="2" id="KW-1133">Transmembrane helix</keyword>
<name>A0ABS0LMD9_9LACT</name>
<gene>
    <name evidence="4" type="ORF">HZY91_00285</name>
</gene>
<accession>A0ABS0LMD9</accession>
<sequence>MNKKSVLMISSYLLLYIVFPAILYTLKVSNPMLLALTFVANVLLIILASFLYKETLQKDWLLLKEQEGSWGKLFKDITIVFILSKALSVIGIMLVSNFINIEDLAQNQQMLNDFFQNNPFLFSAFLMVIFAPFIEELVFREAIIGPVHQDKRNKLILNTIISIVLFTAAHSLMLADAIIYLPITLSLTYIYWKYDRNIIASMAFHFINNGLAILMMYIQFKLL</sequence>
<feature type="transmembrane region" description="Helical" evidence="2">
    <location>
        <begin position="32"/>
        <end position="52"/>
    </location>
</feature>
<dbReference type="Pfam" id="PF02517">
    <property type="entry name" value="Rce1-like"/>
    <property type="match status" value="1"/>
</dbReference>
<evidence type="ECO:0000256" key="2">
    <source>
        <dbReference type="SAM" id="Phobius"/>
    </source>
</evidence>
<feature type="transmembrane region" description="Helical" evidence="2">
    <location>
        <begin position="198"/>
        <end position="218"/>
    </location>
</feature>
<dbReference type="Proteomes" id="UP000721415">
    <property type="component" value="Unassembled WGS sequence"/>
</dbReference>
<feature type="domain" description="CAAX prenyl protease 2/Lysostaphin resistance protein A-like" evidence="3">
    <location>
        <begin position="120"/>
        <end position="210"/>
    </location>
</feature>
<feature type="transmembrane region" description="Helical" evidence="2">
    <location>
        <begin position="73"/>
        <end position="99"/>
    </location>
</feature>
<dbReference type="EMBL" id="JACBXQ010000001">
    <property type="protein sequence ID" value="MBG9985325.1"/>
    <property type="molecule type" value="Genomic_DNA"/>
</dbReference>
<dbReference type="RefSeq" id="WP_197113323.1">
    <property type="nucleotide sequence ID" value="NZ_JACBXQ010000001.1"/>
</dbReference>
<evidence type="ECO:0000313" key="4">
    <source>
        <dbReference type="EMBL" id="MBG9985325.1"/>
    </source>
</evidence>
<feature type="transmembrane region" description="Helical" evidence="2">
    <location>
        <begin position="7"/>
        <end position="26"/>
    </location>
</feature>
<dbReference type="InterPro" id="IPR052710">
    <property type="entry name" value="CAAX_protease"/>
</dbReference>
<keyword evidence="4" id="KW-0645">Protease</keyword>
<dbReference type="GO" id="GO:0008237">
    <property type="term" value="F:metallopeptidase activity"/>
    <property type="evidence" value="ECO:0007669"/>
    <property type="project" value="UniProtKB-KW"/>
</dbReference>
<keyword evidence="5" id="KW-1185">Reference proteome</keyword>
<keyword evidence="4" id="KW-0482">Metalloprotease</keyword>
<comment type="similarity">
    <text evidence="1">Belongs to the UPF0177 family.</text>
</comment>
<keyword evidence="4" id="KW-0378">Hydrolase</keyword>